<keyword evidence="4" id="KW-1185">Reference proteome</keyword>
<dbReference type="Proteomes" id="UP000695007">
    <property type="component" value="Unplaced"/>
</dbReference>
<reference evidence="5" key="1">
    <citation type="submission" date="2025-08" db="UniProtKB">
        <authorList>
            <consortium name="RefSeq"/>
        </authorList>
    </citation>
    <scope>IDENTIFICATION</scope>
</reference>
<feature type="signal peptide" evidence="3">
    <location>
        <begin position="1"/>
        <end position="22"/>
    </location>
</feature>
<evidence type="ECO:0000256" key="2">
    <source>
        <dbReference type="SAM" id="Phobius"/>
    </source>
</evidence>
<feature type="transmembrane region" description="Helical" evidence="2">
    <location>
        <begin position="297"/>
        <end position="320"/>
    </location>
</feature>
<evidence type="ECO:0000313" key="5">
    <source>
        <dbReference type="RefSeq" id="XP_011497417.1"/>
    </source>
</evidence>
<dbReference type="AlphaFoldDB" id="A0AAJ7DV05"/>
<feature type="region of interest" description="Disordered" evidence="1">
    <location>
        <begin position="143"/>
        <end position="168"/>
    </location>
</feature>
<evidence type="ECO:0000313" key="4">
    <source>
        <dbReference type="Proteomes" id="UP000695007"/>
    </source>
</evidence>
<keyword evidence="3" id="KW-0732">Signal</keyword>
<feature type="compositionally biased region" description="Low complexity" evidence="1">
    <location>
        <begin position="148"/>
        <end position="160"/>
    </location>
</feature>
<evidence type="ECO:0000256" key="1">
    <source>
        <dbReference type="SAM" id="MobiDB-lite"/>
    </source>
</evidence>
<name>A0AAJ7DV05_9HYME</name>
<protein>
    <submittedName>
        <fullName evidence="5">Uncharacterized protein LOC105361833</fullName>
    </submittedName>
</protein>
<accession>A0AAJ7DV05</accession>
<organism evidence="4 5">
    <name type="scientific">Ceratosolen solmsi marchali</name>
    <dbReference type="NCBI Taxonomy" id="326594"/>
    <lineage>
        <taxon>Eukaryota</taxon>
        <taxon>Metazoa</taxon>
        <taxon>Ecdysozoa</taxon>
        <taxon>Arthropoda</taxon>
        <taxon>Hexapoda</taxon>
        <taxon>Insecta</taxon>
        <taxon>Pterygota</taxon>
        <taxon>Neoptera</taxon>
        <taxon>Endopterygota</taxon>
        <taxon>Hymenoptera</taxon>
        <taxon>Apocrita</taxon>
        <taxon>Proctotrupomorpha</taxon>
        <taxon>Chalcidoidea</taxon>
        <taxon>Agaonidae</taxon>
        <taxon>Agaoninae</taxon>
        <taxon>Ceratosolen</taxon>
    </lineage>
</organism>
<evidence type="ECO:0000256" key="3">
    <source>
        <dbReference type="SAM" id="SignalP"/>
    </source>
</evidence>
<gene>
    <name evidence="5" type="primary">LOC105361833</name>
</gene>
<dbReference type="RefSeq" id="XP_011497417.1">
    <property type="nucleotide sequence ID" value="XM_011499115.1"/>
</dbReference>
<proteinExistence type="predicted"/>
<sequence length="424" mass="47692">MRNYVIASYLLSVVLLIIAVGARSVLTISDDTNSTFWPSSDSSHLQMEARSNYDDVSKNIPPQTISEISLNVESSLKVKTDGRPGSPSDPIIFPRNNIQSRNKGEIVSLSAATKDSYLDALDYSHTMKEDVKQDYVPRPVYRAEDTHNNNSNSSSGSSNNPHAPETESKISRISYSGNTYDVPAKSYIVPSIDLSYEEPHQVPYGTEFNYDSYGAYGLPNNKYKVTNVHSYGPPSYSSSSGHPYLAYGTSQQGLGSLQATYSTSHPLPDFFPFTFLPAIDFSWPISLKIDAFTLIKIVLKLIVFKIIVKFIAVICLLIFIPKLIHKKHAVDDISRKFMEQPNFPTEQLHLLESLVTRSIEHYKNMNRNDTNSNAPCKDAACRIKRSKLLMSNDTWSDYARLFKAYVAEEEAVQRQSGGNRRRRR</sequence>
<feature type="chain" id="PRO_5042575009" evidence="3">
    <location>
        <begin position="23"/>
        <end position="424"/>
    </location>
</feature>
<keyword evidence="2" id="KW-0812">Transmembrane</keyword>
<keyword evidence="2" id="KW-0472">Membrane</keyword>
<keyword evidence="2" id="KW-1133">Transmembrane helix</keyword>
<dbReference type="GeneID" id="105361833"/>
<dbReference type="KEGG" id="csol:105361833"/>